<reference evidence="3" key="2">
    <citation type="submission" date="2020-05" db="UniProtKB">
        <authorList>
            <consortium name="EnsemblMetazoa"/>
        </authorList>
    </citation>
    <scope>IDENTIFICATION</scope>
    <source>
        <strain evidence="3">IAEA</strain>
    </source>
</reference>
<evidence type="ECO:0000256" key="1">
    <source>
        <dbReference type="SAM" id="Coils"/>
    </source>
</evidence>
<sequence length="345" mass="40454">MGKEKKERKSKGNKSPADVFAYYKNFTRKLRMDLHKSVAHLTQYKALRMEDADTIQDLNDKLRERDEKIKKINEEVIGLKQANGKAKEDARTFRETYYKLELSYDENITLLKRQIEKLSQEILKMNVEKNKQIAEITQRCDGLQQQCAEEVQACENLNKEYNSAMRDINELKLQLVENKKDFEEFKKAKELEAEALNKNFEDQLKNLQEELQKKELDVQRAVNDKENMEKEKDTADENIAITMPMVYSSSSSDEEVPLQNLVQSRQNTDLVPTSNEQPECKRVRKRSSKRFEEPRNRSPSFLRSNSNEEGDFSSLDEWEPSVKRVKKEVTLSKTTSDAFDKLKLF</sequence>
<feature type="coiled-coil region" evidence="1">
    <location>
        <begin position="55"/>
        <end position="238"/>
    </location>
</feature>
<dbReference type="VEuPathDB" id="VectorBase:GPPI048584"/>
<feature type="region of interest" description="Disordered" evidence="2">
    <location>
        <begin position="263"/>
        <end position="319"/>
    </location>
</feature>
<keyword evidence="1" id="KW-0175">Coiled coil</keyword>
<dbReference type="EnsemblMetazoa" id="GPPI048584-RA">
    <property type="protein sequence ID" value="GPPI048584-PA"/>
    <property type="gene ID" value="GPPI048584"/>
</dbReference>
<reference evidence="4" key="1">
    <citation type="submission" date="2015-01" db="EMBL/GenBank/DDBJ databases">
        <authorList>
            <person name="Aksoy S."/>
            <person name="Warren W."/>
            <person name="Wilson R.K."/>
        </authorList>
    </citation>
    <scope>NUCLEOTIDE SEQUENCE [LARGE SCALE GENOMIC DNA]</scope>
    <source>
        <strain evidence="4">IAEA</strain>
    </source>
</reference>
<name>A0A1B0C437_9MUSC</name>
<proteinExistence type="predicted"/>
<dbReference type="EMBL" id="JXJN01025268">
    <property type="status" value="NOT_ANNOTATED_CDS"/>
    <property type="molecule type" value="Genomic_DNA"/>
</dbReference>
<protein>
    <submittedName>
        <fullName evidence="3">Uncharacterized protein</fullName>
    </submittedName>
</protein>
<dbReference type="Proteomes" id="UP000092460">
    <property type="component" value="Unassembled WGS sequence"/>
</dbReference>
<accession>A0A1B0C437</accession>
<evidence type="ECO:0000313" key="4">
    <source>
        <dbReference type="Proteomes" id="UP000092460"/>
    </source>
</evidence>
<feature type="compositionally biased region" description="Acidic residues" evidence="2">
    <location>
        <begin position="308"/>
        <end position="319"/>
    </location>
</feature>
<dbReference type="AlphaFoldDB" id="A0A1B0C437"/>
<feature type="compositionally biased region" description="Polar residues" evidence="2">
    <location>
        <begin position="263"/>
        <end position="277"/>
    </location>
</feature>
<evidence type="ECO:0000256" key="2">
    <source>
        <dbReference type="SAM" id="MobiDB-lite"/>
    </source>
</evidence>
<keyword evidence="4" id="KW-1185">Reference proteome</keyword>
<organism evidence="3 4">
    <name type="scientific">Glossina palpalis gambiensis</name>
    <dbReference type="NCBI Taxonomy" id="67801"/>
    <lineage>
        <taxon>Eukaryota</taxon>
        <taxon>Metazoa</taxon>
        <taxon>Ecdysozoa</taxon>
        <taxon>Arthropoda</taxon>
        <taxon>Hexapoda</taxon>
        <taxon>Insecta</taxon>
        <taxon>Pterygota</taxon>
        <taxon>Neoptera</taxon>
        <taxon>Endopterygota</taxon>
        <taxon>Diptera</taxon>
        <taxon>Brachycera</taxon>
        <taxon>Muscomorpha</taxon>
        <taxon>Hippoboscoidea</taxon>
        <taxon>Glossinidae</taxon>
        <taxon>Glossina</taxon>
    </lineage>
</organism>
<feature type="compositionally biased region" description="Polar residues" evidence="2">
    <location>
        <begin position="297"/>
        <end position="307"/>
    </location>
</feature>
<evidence type="ECO:0000313" key="3">
    <source>
        <dbReference type="EnsemblMetazoa" id="GPPI048584-PA"/>
    </source>
</evidence>